<name>A0A0W1B0H1_9BACL</name>
<keyword evidence="1" id="KW-0472">Membrane</keyword>
<evidence type="ECO:0000313" key="3">
    <source>
        <dbReference type="Proteomes" id="UP000054709"/>
    </source>
</evidence>
<dbReference type="EMBL" id="LCZJ02000018">
    <property type="protein sequence ID" value="KTD87077.1"/>
    <property type="molecule type" value="Genomic_DNA"/>
</dbReference>
<gene>
    <name evidence="2" type="ORF">UQ64_09530</name>
</gene>
<dbReference type="InterPro" id="IPR002798">
    <property type="entry name" value="SpoIIM-like"/>
</dbReference>
<dbReference type="InterPro" id="IPR014196">
    <property type="entry name" value="SpoIIM"/>
</dbReference>
<feature type="transmembrane region" description="Helical" evidence="1">
    <location>
        <begin position="166"/>
        <end position="190"/>
    </location>
</feature>
<dbReference type="AlphaFoldDB" id="A0A0W1B0H1"/>
<comment type="caution">
    <text evidence="2">The sequence shown here is derived from an EMBL/GenBank/DDBJ whole genome shotgun (WGS) entry which is preliminary data.</text>
</comment>
<evidence type="ECO:0000313" key="2">
    <source>
        <dbReference type="EMBL" id="KTD87077.1"/>
    </source>
</evidence>
<protein>
    <submittedName>
        <fullName evidence="2">Stage II sporulation protein M</fullName>
    </submittedName>
</protein>
<feature type="transmembrane region" description="Helical" evidence="1">
    <location>
        <begin position="12"/>
        <end position="36"/>
    </location>
</feature>
<organism evidence="2 3">
    <name type="scientific">Paenibacillus etheri</name>
    <dbReference type="NCBI Taxonomy" id="1306852"/>
    <lineage>
        <taxon>Bacteria</taxon>
        <taxon>Bacillati</taxon>
        <taxon>Bacillota</taxon>
        <taxon>Bacilli</taxon>
        <taxon>Bacillales</taxon>
        <taxon>Paenibacillaceae</taxon>
        <taxon>Paenibacillus</taxon>
    </lineage>
</organism>
<sequence length="216" mass="23758">MRNLRLMMKEQTPLYIFVGVLFLVGVVFGALIVSALTMDQQQELGDYLGNFFVTVDQQGLPAAPDSYWSIAALNLKWIGLIWILGLSVIGLPGILILDFLKGVLIGFTVGCLVSQYSWHGMLFALVSVAPHNLVLIPVLLVSSAAAIAFSLQMIRSRVLGQRRTPVIRPFTMYTILSLVMALLILGISSFETYVTPIMMRWVTPSLVQAVTTLGLQ</sequence>
<dbReference type="OrthoDB" id="2065033at2"/>
<keyword evidence="3" id="KW-1185">Reference proteome</keyword>
<dbReference type="Proteomes" id="UP000054709">
    <property type="component" value="Unassembled WGS sequence"/>
</dbReference>
<proteinExistence type="predicted"/>
<dbReference type="RefSeq" id="WP_060622625.1">
    <property type="nucleotide sequence ID" value="NZ_LCZJ02000018.1"/>
</dbReference>
<feature type="transmembrane region" description="Helical" evidence="1">
    <location>
        <begin position="134"/>
        <end position="154"/>
    </location>
</feature>
<dbReference type="PIRSF" id="PIRSF038973">
    <property type="entry name" value="SpoIIM"/>
    <property type="match status" value="1"/>
</dbReference>
<dbReference type="NCBIfam" id="TIGR02831">
    <property type="entry name" value="spo_II_M"/>
    <property type="match status" value="1"/>
</dbReference>
<accession>A0A0W1B0H1</accession>
<evidence type="ECO:0000256" key="1">
    <source>
        <dbReference type="SAM" id="Phobius"/>
    </source>
</evidence>
<dbReference type="Pfam" id="PF01944">
    <property type="entry name" value="SpoIIM"/>
    <property type="match status" value="1"/>
</dbReference>
<keyword evidence="1" id="KW-0812">Transmembrane</keyword>
<feature type="transmembrane region" description="Helical" evidence="1">
    <location>
        <begin position="104"/>
        <end position="128"/>
    </location>
</feature>
<keyword evidence="1" id="KW-1133">Transmembrane helix</keyword>
<feature type="transmembrane region" description="Helical" evidence="1">
    <location>
        <begin position="77"/>
        <end position="97"/>
    </location>
</feature>
<reference evidence="2 3" key="1">
    <citation type="journal article" date="2015" name="Int. Biodeterior. Biodegradation">
        <title>Physiological and genetic screening methods for the isolation of methyl tert-butyl ether-degrading bacteria for bioremediation purposes.</title>
        <authorList>
            <person name="Guisado I.M."/>
            <person name="Purswani J."/>
            <person name="Gonzalez Lopez J."/>
            <person name="Pozo C."/>
        </authorList>
    </citation>
    <scope>NUCLEOTIDE SEQUENCE [LARGE SCALE GENOMIC DNA]</scope>
    <source>
        <strain evidence="2 3">SH7</strain>
    </source>
</reference>